<name>A0A101M3L7_PICGL</name>
<keyword evidence="1" id="KW-0812">Transmembrane</keyword>
<protein>
    <submittedName>
        <fullName evidence="2">Uncharacterized protein</fullName>
    </submittedName>
</protein>
<sequence length="104" mass="11561">MLPMMLLVMDMLLVLLVLDMLLAVLMGIDLYLLLDMLLMLVLKLLMLLDQRLDQQNRKNSPRLHYGGSVLGLSSVLGSISNVPGGSISVVIGGRTRDTWKRSRP</sequence>
<organism evidence="2">
    <name type="scientific">Picea glauca</name>
    <name type="common">White spruce</name>
    <name type="synonym">Pinus glauca</name>
    <dbReference type="NCBI Taxonomy" id="3330"/>
    <lineage>
        <taxon>Eukaryota</taxon>
        <taxon>Viridiplantae</taxon>
        <taxon>Streptophyta</taxon>
        <taxon>Embryophyta</taxon>
        <taxon>Tracheophyta</taxon>
        <taxon>Spermatophyta</taxon>
        <taxon>Pinopsida</taxon>
        <taxon>Pinidae</taxon>
        <taxon>Conifers I</taxon>
        <taxon>Pinales</taxon>
        <taxon>Pinaceae</taxon>
        <taxon>Picea</taxon>
    </lineage>
</organism>
<evidence type="ECO:0000256" key="1">
    <source>
        <dbReference type="SAM" id="Phobius"/>
    </source>
</evidence>
<geneLocation type="mitochondrion" evidence="2"/>
<accession>A0A101M3L7</accession>
<keyword evidence="2" id="KW-0496">Mitochondrion</keyword>
<keyword evidence="1" id="KW-1133">Transmembrane helix</keyword>
<reference evidence="2" key="1">
    <citation type="journal article" date="2015" name="Genome Biol. Evol.">
        <title>Organellar Genomes of White Spruce (Picea glauca): Assembly and Annotation.</title>
        <authorList>
            <person name="Jackman S.D."/>
            <person name="Warren R.L."/>
            <person name="Gibb E.A."/>
            <person name="Vandervalk B.P."/>
            <person name="Mohamadi H."/>
            <person name="Chu J."/>
            <person name="Raymond A."/>
            <person name="Pleasance S."/>
            <person name="Coope R."/>
            <person name="Wildung M.R."/>
            <person name="Ritland C.E."/>
            <person name="Bousquet J."/>
            <person name="Jones S.J."/>
            <person name="Bohlmann J."/>
            <person name="Birol I."/>
        </authorList>
    </citation>
    <scope>NUCLEOTIDE SEQUENCE [LARGE SCALE GENOMIC DNA]</scope>
    <source>
        <tissue evidence="2">Flushing bud</tissue>
    </source>
</reference>
<feature type="transmembrane region" description="Helical" evidence="1">
    <location>
        <begin position="7"/>
        <end position="25"/>
    </location>
</feature>
<evidence type="ECO:0000313" key="2">
    <source>
        <dbReference type="EMBL" id="KUM50441.1"/>
    </source>
</evidence>
<dbReference type="AlphaFoldDB" id="A0A101M3L7"/>
<proteinExistence type="predicted"/>
<gene>
    <name evidence="2" type="ORF">ABT39_MTgene284</name>
</gene>
<keyword evidence="1" id="KW-0472">Membrane</keyword>
<comment type="caution">
    <text evidence="2">The sequence shown here is derived from an EMBL/GenBank/DDBJ whole genome shotgun (WGS) entry which is preliminary data.</text>
</comment>
<dbReference type="EMBL" id="LKAM01000001">
    <property type="protein sequence ID" value="KUM50441.1"/>
    <property type="molecule type" value="Genomic_DNA"/>
</dbReference>